<evidence type="ECO:0000313" key="2">
    <source>
        <dbReference type="Proteomes" id="UP000308600"/>
    </source>
</evidence>
<proteinExistence type="predicted"/>
<organism evidence="1 2">
    <name type="scientific">Pluteus cervinus</name>
    <dbReference type="NCBI Taxonomy" id="181527"/>
    <lineage>
        <taxon>Eukaryota</taxon>
        <taxon>Fungi</taxon>
        <taxon>Dikarya</taxon>
        <taxon>Basidiomycota</taxon>
        <taxon>Agaricomycotina</taxon>
        <taxon>Agaricomycetes</taxon>
        <taxon>Agaricomycetidae</taxon>
        <taxon>Agaricales</taxon>
        <taxon>Pluteineae</taxon>
        <taxon>Pluteaceae</taxon>
        <taxon>Pluteus</taxon>
    </lineage>
</organism>
<keyword evidence="2" id="KW-1185">Reference proteome</keyword>
<dbReference type="EMBL" id="ML208439">
    <property type="protein sequence ID" value="TFK65357.1"/>
    <property type="molecule type" value="Genomic_DNA"/>
</dbReference>
<name>A0ACD3AHX1_9AGAR</name>
<accession>A0ACD3AHX1</accession>
<reference evidence="1 2" key="1">
    <citation type="journal article" date="2019" name="Nat. Ecol. Evol.">
        <title>Megaphylogeny resolves global patterns of mushroom evolution.</title>
        <authorList>
            <person name="Varga T."/>
            <person name="Krizsan K."/>
            <person name="Foldi C."/>
            <person name="Dima B."/>
            <person name="Sanchez-Garcia M."/>
            <person name="Sanchez-Ramirez S."/>
            <person name="Szollosi G.J."/>
            <person name="Szarkandi J.G."/>
            <person name="Papp V."/>
            <person name="Albert L."/>
            <person name="Andreopoulos W."/>
            <person name="Angelini C."/>
            <person name="Antonin V."/>
            <person name="Barry K.W."/>
            <person name="Bougher N.L."/>
            <person name="Buchanan P."/>
            <person name="Buyck B."/>
            <person name="Bense V."/>
            <person name="Catcheside P."/>
            <person name="Chovatia M."/>
            <person name="Cooper J."/>
            <person name="Damon W."/>
            <person name="Desjardin D."/>
            <person name="Finy P."/>
            <person name="Geml J."/>
            <person name="Haridas S."/>
            <person name="Hughes K."/>
            <person name="Justo A."/>
            <person name="Karasinski D."/>
            <person name="Kautmanova I."/>
            <person name="Kiss B."/>
            <person name="Kocsube S."/>
            <person name="Kotiranta H."/>
            <person name="LaButti K.M."/>
            <person name="Lechner B.E."/>
            <person name="Liimatainen K."/>
            <person name="Lipzen A."/>
            <person name="Lukacs Z."/>
            <person name="Mihaltcheva S."/>
            <person name="Morgado L.N."/>
            <person name="Niskanen T."/>
            <person name="Noordeloos M.E."/>
            <person name="Ohm R.A."/>
            <person name="Ortiz-Santana B."/>
            <person name="Ovrebo C."/>
            <person name="Racz N."/>
            <person name="Riley R."/>
            <person name="Savchenko A."/>
            <person name="Shiryaev A."/>
            <person name="Soop K."/>
            <person name="Spirin V."/>
            <person name="Szebenyi C."/>
            <person name="Tomsovsky M."/>
            <person name="Tulloss R.E."/>
            <person name="Uehling J."/>
            <person name="Grigoriev I.V."/>
            <person name="Vagvolgyi C."/>
            <person name="Papp T."/>
            <person name="Martin F.M."/>
            <person name="Miettinen O."/>
            <person name="Hibbett D.S."/>
            <person name="Nagy L.G."/>
        </authorList>
    </citation>
    <scope>NUCLEOTIDE SEQUENCE [LARGE SCALE GENOMIC DNA]</scope>
    <source>
        <strain evidence="1 2">NL-1719</strain>
    </source>
</reference>
<protein>
    <submittedName>
        <fullName evidence="1">Uncharacterized protein</fullName>
    </submittedName>
</protein>
<dbReference type="Proteomes" id="UP000308600">
    <property type="component" value="Unassembled WGS sequence"/>
</dbReference>
<gene>
    <name evidence="1" type="ORF">BDN72DRAFT_900752</name>
</gene>
<evidence type="ECO:0000313" key="1">
    <source>
        <dbReference type="EMBL" id="TFK65357.1"/>
    </source>
</evidence>
<sequence>MFNSSSHRFSVCASKVFKTSASGNQRLPCFPLCTHNSSSPSVSFADRDPRLFQPPSSLSSCDHVLPQTEQLATSLFSEPLSSPFPKLQPPSSLAYQSPCPWSFRLLLPPSKLYPSNSRPFSLHLLPPSSKLRPFESSAPSASLLLTTTNNAPGLPLFTSDHHHQNSDAWNHRPQAPLYLLPPPPTHLLRTQPNTLQNSTQPSSSPSYLCCTIEMKATLILFALVVVVIVWAKHAMSDIEDRLWECAIDFLLEWVGRHDMSLVRRRFRRCLVDFLWTSAIAVLVVAAFFLQLTFDIIRHNPRQSALPWNRTSAFIDPGLCLATNLHHISSLAVCFTIMITPSSGSESDSRSSPPPPSMLRRPRPATPVMSPGTPIQGVSFVAETPPSSENDRYPPISPSVHLQQPFNSNPPTPKRRRVGYARRGPDVNTLINLANHEVLIQAENPYYMKAIEDVASLRVRVQELEVENRTLRYAFEHVSNLLACPKRQPSPSMQPPLASLTL</sequence>